<dbReference type="PROSITE" id="PS00383">
    <property type="entry name" value="TYR_PHOSPHATASE_1"/>
    <property type="match status" value="1"/>
</dbReference>
<accession>A0ABS4XF41</accession>
<dbReference type="InterPro" id="IPR026893">
    <property type="entry name" value="Tyr/Ser_Pase_IphP-type"/>
</dbReference>
<proteinExistence type="predicted"/>
<comment type="caution">
    <text evidence="3">The sequence shown here is derived from an EMBL/GenBank/DDBJ whole genome shotgun (WGS) entry which is preliminary data.</text>
</comment>
<organism evidence="3 4">
    <name type="scientific">Paeniglutamicibacter kerguelensis</name>
    <dbReference type="NCBI Taxonomy" id="254788"/>
    <lineage>
        <taxon>Bacteria</taxon>
        <taxon>Bacillati</taxon>
        <taxon>Actinomycetota</taxon>
        <taxon>Actinomycetes</taxon>
        <taxon>Micrococcales</taxon>
        <taxon>Micrococcaceae</taxon>
        <taxon>Paeniglutamicibacter</taxon>
    </lineage>
</organism>
<evidence type="ECO:0000313" key="4">
    <source>
        <dbReference type="Proteomes" id="UP001296993"/>
    </source>
</evidence>
<dbReference type="PROSITE" id="PS50056">
    <property type="entry name" value="TYR_PHOSPHATASE_2"/>
    <property type="match status" value="1"/>
</dbReference>
<dbReference type="RefSeq" id="WP_245356356.1">
    <property type="nucleotide sequence ID" value="NZ_BAAAJY010000005.1"/>
</dbReference>
<dbReference type="InterPro" id="IPR000387">
    <property type="entry name" value="Tyr_Pase_dom"/>
</dbReference>
<dbReference type="EMBL" id="JAGIOF010000001">
    <property type="protein sequence ID" value="MBP2387081.1"/>
    <property type="molecule type" value="Genomic_DNA"/>
</dbReference>
<dbReference type="Gene3D" id="3.90.190.10">
    <property type="entry name" value="Protein tyrosine phosphatase superfamily"/>
    <property type="match status" value="1"/>
</dbReference>
<sequence length="254" mass="28346">MLDSSGQPHWEGAVNARHVLGRIYRMGRSEWLTTAGWEQAYADGVRTVIDLRNPTERNRRPTDPTIDEAVRAGIAIINAPTEEPGHPEFEQVAVPYMNHPRLYPANVEYFPDRIAEIFRRIAAAEGGIVLHCSAGRDRTGLVVSMLLQLAGRQDLLESQYEAALRGINEWHRVSPVKHPYESHIEEQKLAEHLAERVAALDEFVGSLDVEAFLLAHGLTQAEIDSIIGKLTQPLPPDFPPGTRVSSKKRDGTRP</sequence>
<reference evidence="3 4" key="1">
    <citation type="submission" date="2021-03" db="EMBL/GenBank/DDBJ databases">
        <title>Sequencing the genomes of 1000 actinobacteria strains.</title>
        <authorList>
            <person name="Klenk H.-P."/>
        </authorList>
    </citation>
    <scope>NUCLEOTIDE SEQUENCE [LARGE SCALE GENOMIC DNA]</scope>
    <source>
        <strain evidence="3 4">DSM 15797</strain>
    </source>
</reference>
<evidence type="ECO:0000313" key="3">
    <source>
        <dbReference type="EMBL" id="MBP2387081.1"/>
    </source>
</evidence>
<feature type="domain" description="Tyrosine specific protein phosphatases" evidence="2">
    <location>
        <begin position="108"/>
        <end position="147"/>
    </location>
</feature>
<name>A0ABS4XF41_9MICC</name>
<dbReference type="InterPro" id="IPR029021">
    <property type="entry name" value="Prot-tyrosine_phosphatase-like"/>
</dbReference>
<dbReference type="Pfam" id="PF13350">
    <property type="entry name" value="Y_phosphatase3"/>
    <property type="match status" value="1"/>
</dbReference>
<dbReference type="Proteomes" id="UP001296993">
    <property type="component" value="Unassembled WGS sequence"/>
</dbReference>
<evidence type="ECO:0000259" key="2">
    <source>
        <dbReference type="PROSITE" id="PS50056"/>
    </source>
</evidence>
<feature type="region of interest" description="Disordered" evidence="1">
    <location>
        <begin position="231"/>
        <end position="254"/>
    </location>
</feature>
<gene>
    <name evidence="3" type="ORF">JOF47_002592</name>
</gene>
<keyword evidence="4" id="KW-1185">Reference proteome</keyword>
<dbReference type="SUPFAM" id="SSF52799">
    <property type="entry name" value="(Phosphotyrosine protein) phosphatases II"/>
    <property type="match status" value="1"/>
</dbReference>
<dbReference type="InterPro" id="IPR016130">
    <property type="entry name" value="Tyr_Pase_AS"/>
</dbReference>
<evidence type="ECO:0000256" key="1">
    <source>
        <dbReference type="SAM" id="MobiDB-lite"/>
    </source>
</evidence>
<protein>
    <submittedName>
        <fullName evidence="3">Protein tyrosine/serine phosphatase</fullName>
    </submittedName>
</protein>